<sequence>MSVVADLDRLLARARRRAGLDALLAWCPLPLAALALSWRLPATVALALAVPALALVALAVARAMRCHDRAWLARRLDAARRDLDDSSALLFAAPAALGPLQALQRDRLLQRLRERPPPDLRPPWSPRAIAAAWLALLAACALLAWWPGPRPSSTPAGIDIGGAPQAPAPRLVAQSLQVRPPRYTGIEPSALATLDAEAPAGSTLRWRLRFTPRPESVDLVFHDGQRLAMAREGEHWTAEFVLQASTLYRVVPAGGGDAGASPLHRLDAVPDQPPQVRVLAPERSLTLMAPGQRDWTLRFEASDDHGVQAHARLLVTRTEGSGENIRFQDHVRVLRGQGDARHRRFEAVLRPSEFGLQRGEDLVARLEVVDNRAPQPQRARSASVILRWPPEPVLGAEGLDGLARQVLPAYFRSQRQIIIDAEALLAEQPRLARGEFERRSDLLGVDQRLLRLRYGQFLGEESEGGPTLPTSDLPTSDRPTGDPPTGDPPSAAHDGHAHDHAAAPGAPVASGFGEVGDVLEEFGHTHDIAEAATLLDPETREILRGALREMWQSELHLRQAAPRQALPYANRALELIKQVQQAERIYLQRVGTRLPPIDESRRLGGDRDGLRDRPLPALAPRAGEDAVATAWRELSSGGAAGVRVETLDALQAWATSRGDRLEDPLAWVAAIDALRHAPDCESCRRSLRGLVWAALPRPAGGRAPRADDPVSRRYLEALDMSGEAP</sequence>
<feature type="transmembrane region" description="Helical" evidence="2">
    <location>
        <begin position="44"/>
        <end position="64"/>
    </location>
</feature>
<dbReference type="AlphaFoldDB" id="A0A5C5U5N0"/>
<dbReference type="EMBL" id="VOHE01000002">
    <property type="protein sequence ID" value="TWT20600.1"/>
    <property type="molecule type" value="Genomic_DNA"/>
</dbReference>
<keyword evidence="4" id="KW-1185">Reference proteome</keyword>
<reference evidence="3 4" key="1">
    <citation type="submission" date="2019-07" db="EMBL/GenBank/DDBJ databases">
        <title>Luteimonas sp. YD-1 nov., isolated from acidic soil.</title>
        <authorList>
            <person name="Zhou J."/>
        </authorList>
    </citation>
    <scope>NUCLEOTIDE SEQUENCE [LARGE SCALE GENOMIC DNA]</scope>
    <source>
        <strain evidence="3 4">YD-1</strain>
    </source>
</reference>
<protein>
    <submittedName>
        <fullName evidence="3">DUF4175 domain-containing protein</fullName>
    </submittedName>
</protein>
<keyword evidence="2" id="KW-1133">Transmembrane helix</keyword>
<keyword evidence="2" id="KW-0472">Membrane</keyword>
<evidence type="ECO:0000313" key="4">
    <source>
        <dbReference type="Proteomes" id="UP000315949"/>
    </source>
</evidence>
<feature type="region of interest" description="Disordered" evidence="1">
    <location>
        <begin position="460"/>
        <end position="509"/>
    </location>
</feature>
<organism evidence="3 4">
    <name type="scientific">Luteimonas wenzhouensis</name>
    <dbReference type="NCBI Taxonomy" id="2599615"/>
    <lineage>
        <taxon>Bacteria</taxon>
        <taxon>Pseudomonadati</taxon>
        <taxon>Pseudomonadota</taxon>
        <taxon>Gammaproteobacteria</taxon>
        <taxon>Lysobacterales</taxon>
        <taxon>Lysobacteraceae</taxon>
        <taxon>Luteimonas</taxon>
    </lineage>
</organism>
<gene>
    <name evidence="3" type="ORF">FQY79_04500</name>
</gene>
<proteinExistence type="predicted"/>
<dbReference type="Proteomes" id="UP000315949">
    <property type="component" value="Unassembled WGS sequence"/>
</dbReference>
<dbReference type="OrthoDB" id="780137at2"/>
<accession>A0A5C5U5N0</accession>
<evidence type="ECO:0000256" key="2">
    <source>
        <dbReference type="SAM" id="Phobius"/>
    </source>
</evidence>
<keyword evidence="2" id="KW-0812">Transmembrane</keyword>
<feature type="transmembrane region" description="Helical" evidence="2">
    <location>
        <begin position="128"/>
        <end position="146"/>
    </location>
</feature>
<evidence type="ECO:0000256" key="1">
    <source>
        <dbReference type="SAM" id="MobiDB-lite"/>
    </source>
</evidence>
<name>A0A5C5U5N0_9GAMM</name>
<evidence type="ECO:0000313" key="3">
    <source>
        <dbReference type="EMBL" id="TWT20600.1"/>
    </source>
</evidence>
<comment type="caution">
    <text evidence="3">The sequence shown here is derived from an EMBL/GenBank/DDBJ whole genome shotgun (WGS) entry which is preliminary data.</text>
</comment>